<comment type="caution">
    <text evidence="2">The sequence shown here is derived from an EMBL/GenBank/DDBJ whole genome shotgun (WGS) entry which is preliminary data.</text>
</comment>
<dbReference type="PROSITE" id="PS51257">
    <property type="entry name" value="PROKAR_LIPOPROTEIN"/>
    <property type="match status" value="1"/>
</dbReference>
<feature type="compositionally biased region" description="Polar residues" evidence="1">
    <location>
        <begin position="111"/>
        <end position="126"/>
    </location>
</feature>
<dbReference type="EMBL" id="BAABRO010000002">
    <property type="protein sequence ID" value="GAA5505569.1"/>
    <property type="molecule type" value="Genomic_DNA"/>
</dbReference>
<name>A0ABP9VK45_9BACT</name>
<proteinExistence type="predicted"/>
<keyword evidence="3" id="KW-1185">Reference proteome</keyword>
<evidence type="ECO:0000256" key="1">
    <source>
        <dbReference type="SAM" id="MobiDB-lite"/>
    </source>
</evidence>
<protein>
    <submittedName>
        <fullName evidence="2">Uncharacterized protein</fullName>
    </submittedName>
</protein>
<organism evidence="2 3">
    <name type="scientific">Novipirellula caenicola</name>
    <dbReference type="NCBI Taxonomy" id="1536901"/>
    <lineage>
        <taxon>Bacteria</taxon>
        <taxon>Pseudomonadati</taxon>
        <taxon>Planctomycetota</taxon>
        <taxon>Planctomycetia</taxon>
        <taxon>Pirellulales</taxon>
        <taxon>Pirellulaceae</taxon>
        <taxon>Novipirellula</taxon>
    </lineage>
</organism>
<sequence length="181" mass="19057">MFRCPVARLAVFLPDPQKTPLALFTIAVILTTGCGSSEPPPRKAIRGQITVDGKPAPSGSISFLPARGTSGPAATSLIVDAEYQFTHSNGPFAGAHLVVISFDKAPAVASTASDTAGSDDPPSSESAEAVDPKKRSVNKSPSLRRKRAADASASEKRRWELEFVVPTDDPSVKNFALTTHE</sequence>
<feature type="region of interest" description="Disordered" evidence="1">
    <location>
        <begin position="111"/>
        <end position="160"/>
    </location>
</feature>
<gene>
    <name evidence="2" type="ORF">Rcae01_01014</name>
</gene>
<evidence type="ECO:0000313" key="2">
    <source>
        <dbReference type="EMBL" id="GAA5505569.1"/>
    </source>
</evidence>
<evidence type="ECO:0000313" key="3">
    <source>
        <dbReference type="Proteomes" id="UP001416858"/>
    </source>
</evidence>
<reference evidence="2 3" key="1">
    <citation type="submission" date="2024-02" db="EMBL/GenBank/DDBJ databases">
        <title>Rhodopirellula caenicola NBRC 110016.</title>
        <authorList>
            <person name="Ichikawa N."/>
            <person name="Katano-Makiyama Y."/>
            <person name="Hidaka K."/>
        </authorList>
    </citation>
    <scope>NUCLEOTIDE SEQUENCE [LARGE SCALE GENOMIC DNA]</scope>
    <source>
        <strain evidence="2 3">NBRC 110016</strain>
    </source>
</reference>
<accession>A0ABP9VK45</accession>
<dbReference type="Proteomes" id="UP001416858">
    <property type="component" value="Unassembled WGS sequence"/>
</dbReference>